<keyword evidence="5" id="KW-0560">Oxidoreductase</keyword>
<evidence type="ECO:0000256" key="7">
    <source>
        <dbReference type="ARBA" id="ARBA00023160"/>
    </source>
</evidence>
<dbReference type="PANTHER" id="PTHR43775:SF7">
    <property type="entry name" value="FATTY ACID SYNTHASE"/>
    <property type="match status" value="1"/>
</dbReference>
<dbReference type="SUPFAM" id="SSF53901">
    <property type="entry name" value="Thiolase-like"/>
    <property type="match status" value="1"/>
</dbReference>
<protein>
    <submittedName>
        <fullName evidence="10">Fatty acid synthase</fullName>
    </submittedName>
</protein>
<organism evidence="10">
    <name type="scientific">Lygus hesperus</name>
    <name type="common">Western plant bug</name>
    <dbReference type="NCBI Taxonomy" id="30085"/>
    <lineage>
        <taxon>Eukaryota</taxon>
        <taxon>Metazoa</taxon>
        <taxon>Ecdysozoa</taxon>
        <taxon>Arthropoda</taxon>
        <taxon>Hexapoda</taxon>
        <taxon>Insecta</taxon>
        <taxon>Pterygota</taxon>
        <taxon>Neoptera</taxon>
        <taxon>Paraneoptera</taxon>
        <taxon>Hemiptera</taxon>
        <taxon>Heteroptera</taxon>
        <taxon>Panheteroptera</taxon>
        <taxon>Cimicomorpha</taxon>
        <taxon>Miridae</taxon>
        <taxon>Mirini</taxon>
        <taxon>Lygus</taxon>
    </lineage>
</organism>
<keyword evidence="3" id="KW-0276">Fatty acid metabolism</keyword>
<name>A0A0A9WIS8_LYGHE</name>
<dbReference type="Pfam" id="PF16197">
    <property type="entry name" value="KAsynt_C_assoc"/>
    <property type="match status" value="1"/>
</dbReference>
<dbReference type="Gene3D" id="3.40.47.10">
    <property type="match status" value="1"/>
</dbReference>
<dbReference type="PANTHER" id="PTHR43775">
    <property type="entry name" value="FATTY ACID SYNTHASE"/>
    <property type="match status" value="1"/>
</dbReference>
<dbReference type="InterPro" id="IPR050091">
    <property type="entry name" value="PKS_NRPS_Biosynth_Enz"/>
</dbReference>
<dbReference type="InterPro" id="IPR032821">
    <property type="entry name" value="PKS_assoc"/>
</dbReference>
<dbReference type="GO" id="GO:0006633">
    <property type="term" value="P:fatty acid biosynthetic process"/>
    <property type="evidence" value="ECO:0007669"/>
    <property type="project" value="UniProtKB-KW"/>
</dbReference>
<evidence type="ECO:0000256" key="3">
    <source>
        <dbReference type="ARBA" id="ARBA00022832"/>
    </source>
</evidence>
<dbReference type="CDD" id="cd00833">
    <property type="entry name" value="PKS"/>
    <property type="match status" value="1"/>
</dbReference>
<evidence type="ECO:0000256" key="2">
    <source>
        <dbReference type="ARBA" id="ARBA00022516"/>
    </source>
</evidence>
<keyword evidence="7" id="KW-0275">Fatty acid biosynthesis</keyword>
<evidence type="ECO:0000256" key="5">
    <source>
        <dbReference type="ARBA" id="ARBA00023002"/>
    </source>
</evidence>
<sequence>DARRVYATVVKTGTNADGYKERGITYPSGASQMTLIEDVFRSIDINPSQVSYVEAHGTGTQAGDPEEMNTVDSVFCREGRSDPLLVGSVKSNLGHSEASAGICQVAKVLIAMEEGVIPQNLHFKQPNPTIAGLSNGNLQVIDKNTPWSGGYAAINSFGFGGANAHVVLKSHDKKKTLRKSKLPKLIICSGTTKDAVSSLLEKANRHKEDDELAALLHATYKRNISGHSCRGFSILGSPSEEIEESAVKGEVWFVFAGMGSQWVGMG</sequence>
<dbReference type="AlphaFoldDB" id="A0A0A9WIS8"/>
<accession>A0A0A9WIS8</accession>
<evidence type="ECO:0000313" key="10">
    <source>
        <dbReference type="EMBL" id="JAG07674.1"/>
    </source>
</evidence>
<reference evidence="10" key="2">
    <citation type="submission" date="2014-07" db="EMBL/GenBank/DDBJ databases">
        <authorList>
            <person name="Hull J."/>
        </authorList>
    </citation>
    <scope>NUCLEOTIDE SEQUENCE</scope>
</reference>
<feature type="domain" description="Ketosynthase family 3 (KS3)" evidence="9">
    <location>
        <begin position="1"/>
        <end position="170"/>
    </location>
</feature>
<dbReference type="InterPro" id="IPR016039">
    <property type="entry name" value="Thiolase-like"/>
</dbReference>
<dbReference type="Gene3D" id="3.30.70.3290">
    <property type="match status" value="1"/>
</dbReference>
<gene>
    <name evidence="10" type="primary">FASN_5</name>
    <name evidence="10" type="ORF">CM83_103830</name>
</gene>
<dbReference type="InterPro" id="IPR014031">
    <property type="entry name" value="Ketoacyl_synth_C"/>
</dbReference>
<proteinExistence type="predicted"/>
<keyword evidence="8" id="KW-0511">Multifunctional enzyme</keyword>
<feature type="non-terminal residue" evidence="10">
    <location>
        <position position="1"/>
    </location>
</feature>
<dbReference type="GO" id="GO:0016491">
    <property type="term" value="F:oxidoreductase activity"/>
    <property type="evidence" value="ECO:0007669"/>
    <property type="project" value="UniProtKB-KW"/>
</dbReference>
<evidence type="ECO:0000259" key="9">
    <source>
        <dbReference type="PROSITE" id="PS52004"/>
    </source>
</evidence>
<keyword evidence="6" id="KW-0443">Lipid metabolism</keyword>
<dbReference type="Pfam" id="PF02801">
    <property type="entry name" value="Ketoacyl-synt_C"/>
    <property type="match status" value="1"/>
</dbReference>
<keyword evidence="1" id="KW-0596">Phosphopantetheine</keyword>
<evidence type="ECO:0000256" key="1">
    <source>
        <dbReference type="ARBA" id="ARBA00022450"/>
    </source>
</evidence>
<dbReference type="GO" id="GO:0004312">
    <property type="term" value="F:fatty acid synthase activity"/>
    <property type="evidence" value="ECO:0007669"/>
    <property type="project" value="TreeGrafter"/>
</dbReference>
<evidence type="ECO:0000256" key="6">
    <source>
        <dbReference type="ARBA" id="ARBA00023098"/>
    </source>
</evidence>
<keyword evidence="4" id="KW-0521">NADP</keyword>
<keyword evidence="2" id="KW-0444">Lipid biosynthesis</keyword>
<reference evidence="10" key="1">
    <citation type="journal article" date="2014" name="PLoS ONE">
        <title>Transcriptome-Based Identification of ABC Transporters in the Western Tarnished Plant Bug Lygus hesperus.</title>
        <authorList>
            <person name="Hull J.J."/>
            <person name="Chaney K."/>
            <person name="Geib S.M."/>
            <person name="Fabrick J.A."/>
            <person name="Brent C.S."/>
            <person name="Walsh D."/>
            <person name="Lavine L.C."/>
        </authorList>
    </citation>
    <scope>NUCLEOTIDE SEQUENCE</scope>
</reference>
<dbReference type="PROSITE" id="PS52004">
    <property type="entry name" value="KS3_2"/>
    <property type="match status" value="1"/>
</dbReference>
<dbReference type="InterPro" id="IPR020841">
    <property type="entry name" value="PKS_Beta-ketoAc_synthase_dom"/>
</dbReference>
<evidence type="ECO:0000256" key="4">
    <source>
        <dbReference type="ARBA" id="ARBA00022857"/>
    </source>
</evidence>
<dbReference type="EMBL" id="GBHO01035930">
    <property type="protein sequence ID" value="JAG07674.1"/>
    <property type="molecule type" value="Transcribed_RNA"/>
</dbReference>
<feature type="non-terminal residue" evidence="10">
    <location>
        <position position="266"/>
    </location>
</feature>
<dbReference type="SMART" id="SM00825">
    <property type="entry name" value="PKS_KS"/>
    <property type="match status" value="1"/>
</dbReference>
<evidence type="ECO:0000256" key="8">
    <source>
        <dbReference type="ARBA" id="ARBA00023268"/>
    </source>
</evidence>